<evidence type="ECO:0000256" key="1">
    <source>
        <dbReference type="SAM" id="Phobius"/>
    </source>
</evidence>
<accession>A0ABV6JH21</accession>
<reference evidence="2 3" key="1">
    <citation type="submission" date="2024-09" db="EMBL/GenBank/DDBJ databases">
        <authorList>
            <person name="Sun Q."/>
            <person name="Mori K."/>
        </authorList>
    </citation>
    <scope>NUCLEOTIDE SEQUENCE [LARGE SCALE GENOMIC DNA]</scope>
    <source>
        <strain evidence="2 3">CCM 4839</strain>
    </source>
</reference>
<name>A0ABV6JH21_9BACL</name>
<dbReference type="EMBL" id="JBHLVF010000041">
    <property type="protein sequence ID" value="MFC0394837.1"/>
    <property type="molecule type" value="Genomic_DNA"/>
</dbReference>
<sequence length="264" mass="28686">MSNQVLNHKRNVITAVSIALLMLAVVTALLIIRLQDGNRPVGPSAYSYLNFESSHGVKLHVIRTSPSNVTLEAITDNVADTPYFGVNGGFFYEGALLSMAVVNDVPVKGNRNAYGSGGQNAKYARGTLVWDEALGSFSLQVVQHTDEIIVTDRSRYWAQGGVSMLPANDAAWEMQTAAEQLPAPGERRLRTGAVYDAEQTLYLIVSETKATAGEFRAAVLELGGKGQWVDGIFLDGDGSSQMRCAEAILHGDHREVFQMIRLLE</sequence>
<keyword evidence="1" id="KW-0812">Transmembrane</keyword>
<evidence type="ECO:0000313" key="3">
    <source>
        <dbReference type="Proteomes" id="UP001589818"/>
    </source>
</evidence>
<keyword evidence="1" id="KW-0472">Membrane</keyword>
<dbReference type="RefSeq" id="WP_256555030.1">
    <property type="nucleotide sequence ID" value="NZ_JANHOF010000001.1"/>
</dbReference>
<comment type="caution">
    <text evidence="2">The sequence shown here is derived from an EMBL/GenBank/DDBJ whole genome shotgun (WGS) entry which is preliminary data.</text>
</comment>
<feature type="transmembrane region" description="Helical" evidence="1">
    <location>
        <begin position="12"/>
        <end position="32"/>
    </location>
</feature>
<organism evidence="2 3">
    <name type="scientific">Paenibacillus mendelii</name>
    <dbReference type="NCBI Taxonomy" id="206163"/>
    <lineage>
        <taxon>Bacteria</taxon>
        <taxon>Bacillati</taxon>
        <taxon>Bacillota</taxon>
        <taxon>Bacilli</taxon>
        <taxon>Bacillales</taxon>
        <taxon>Paenibacillaceae</taxon>
        <taxon>Paenibacillus</taxon>
    </lineage>
</organism>
<evidence type="ECO:0008006" key="4">
    <source>
        <dbReference type="Google" id="ProtNLM"/>
    </source>
</evidence>
<dbReference type="Proteomes" id="UP001589818">
    <property type="component" value="Unassembled WGS sequence"/>
</dbReference>
<evidence type="ECO:0000313" key="2">
    <source>
        <dbReference type="EMBL" id="MFC0394837.1"/>
    </source>
</evidence>
<keyword evidence="1" id="KW-1133">Transmembrane helix</keyword>
<gene>
    <name evidence="2" type="ORF">ACFFJ8_26170</name>
</gene>
<proteinExistence type="predicted"/>
<keyword evidence="3" id="KW-1185">Reference proteome</keyword>
<protein>
    <recommendedName>
        <fullName evidence="4">Phosphodiester glycosidase domain-containing protein</fullName>
    </recommendedName>
</protein>